<evidence type="ECO:0000313" key="3">
    <source>
        <dbReference type="Proteomes" id="UP000550501"/>
    </source>
</evidence>
<gene>
    <name evidence="2" type="ORF">FHR72_003970</name>
</gene>
<feature type="transmembrane region" description="Helical" evidence="1">
    <location>
        <begin position="86"/>
        <end position="104"/>
    </location>
</feature>
<comment type="caution">
    <text evidence="2">The sequence shown here is derived from an EMBL/GenBank/DDBJ whole genome shotgun (WGS) entry which is preliminary data.</text>
</comment>
<keyword evidence="1" id="KW-1133">Transmembrane helix</keyword>
<proteinExistence type="predicted"/>
<dbReference type="EMBL" id="JACHVU010000010">
    <property type="protein sequence ID" value="MBB2992469.1"/>
    <property type="molecule type" value="Genomic_DNA"/>
</dbReference>
<evidence type="ECO:0000256" key="1">
    <source>
        <dbReference type="SAM" id="Phobius"/>
    </source>
</evidence>
<evidence type="ECO:0000313" key="2">
    <source>
        <dbReference type="EMBL" id="MBB2992469.1"/>
    </source>
</evidence>
<protein>
    <submittedName>
        <fullName evidence="2">Uncharacterized protein</fullName>
    </submittedName>
</protein>
<feature type="transmembrane region" description="Helical" evidence="1">
    <location>
        <begin position="111"/>
        <end position="129"/>
    </location>
</feature>
<feature type="transmembrane region" description="Helical" evidence="1">
    <location>
        <begin position="135"/>
        <end position="158"/>
    </location>
</feature>
<dbReference type="RefSeq" id="WP_183471219.1">
    <property type="nucleotide sequence ID" value="NZ_JACHVU010000010.1"/>
</dbReference>
<dbReference type="AlphaFoldDB" id="A0A839Q8T6"/>
<feature type="transmembrane region" description="Helical" evidence="1">
    <location>
        <begin position="40"/>
        <end position="58"/>
    </location>
</feature>
<keyword evidence="1" id="KW-0812">Transmembrane</keyword>
<name>A0A839Q8T6_MYCIR</name>
<reference evidence="2 3" key="1">
    <citation type="submission" date="2020-08" db="EMBL/GenBank/DDBJ databases">
        <title>The Agave Microbiome: Exploring the role of microbial communities in plant adaptations to desert environments.</title>
        <authorList>
            <person name="Partida-Martinez L.P."/>
        </authorList>
    </citation>
    <scope>NUCLEOTIDE SEQUENCE [LARGE SCALE GENOMIC DNA]</scope>
    <source>
        <strain evidence="2 3">AT2.18</strain>
    </source>
</reference>
<keyword evidence="1" id="KW-0472">Membrane</keyword>
<accession>A0A839Q8T6</accession>
<dbReference type="Proteomes" id="UP000550501">
    <property type="component" value="Unassembled WGS sequence"/>
</dbReference>
<keyword evidence="3" id="KW-1185">Reference proteome</keyword>
<sequence>MTAADILEWVWLRHHNVVSWYIRPLFMLPLAWFAYRRSGVGIAATLVALATSMFWFPAPDTPDPRVAEFLAFERESLTGDWTASKLGWALLAPALLAVYCAVFWKRSLRWGLVLVNLIAIGKLFWGVTAGSGTGWAMTVPALAGLLVCDAALIAALYVRRLRKGAATS</sequence>
<organism evidence="2 3">
    <name type="scientific">Mycolicibacterium iranicum</name>
    <name type="common">Mycobacterium iranicum</name>
    <dbReference type="NCBI Taxonomy" id="912594"/>
    <lineage>
        <taxon>Bacteria</taxon>
        <taxon>Bacillati</taxon>
        <taxon>Actinomycetota</taxon>
        <taxon>Actinomycetes</taxon>
        <taxon>Mycobacteriales</taxon>
        <taxon>Mycobacteriaceae</taxon>
        <taxon>Mycolicibacterium</taxon>
    </lineage>
</organism>